<comment type="caution">
    <text evidence="2">The sequence shown here is derived from an EMBL/GenBank/DDBJ whole genome shotgun (WGS) entry which is preliminary data.</text>
</comment>
<evidence type="ECO:0000256" key="1">
    <source>
        <dbReference type="SAM" id="MobiDB-lite"/>
    </source>
</evidence>
<protein>
    <submittedName>
        <fullName evidence="2">Uncharacterized protein</fullName>
    </submittedName>
</protein>
<accession>A0A834MN34</accession>
<reference evidence="2" key="1">
    <citation type="submission" date="2020-08" db="EMBL/GenBank/DDBJ databases">
        <title>Genome sequencing and assembly of the red palm weevil Rhynchophorus ferrugineus.</title>
        <authorList>
            <person name="Dias G.B."/>
            <person name="Bergman C.M."/>
            <person name="Manee M."/>
        </authorList>
    </citation>
    <scope>NUCLEOTIDE SEQUENCE</scope>
    <source>
        <strain evidence="2">AA-2017</strain>
        <tissue evidence="2">Whole larva</tissue>
    </source>
</reference>
<dbReference type="EMBL" id="JAACXV010000018">
    <property type="protein sequence ID" value="KAF7286950.1"/>
    <property type="molecule type" value="Genomic_DNA"/>
</dbReference>
<name>A0A834MN34_RHYFE</name>
<proteinExistence type="predicted"/>
<organism evidence="2 3">
    <name type="scientific">Rhynchophorus ferrugineus</name>
    <name type="common">Red palm weevil</name>
    <name type="synonym">Curculio ferrugineus</name>
    <dbReference type="NCBI Taxonomy" id="354439"/>
    <lineage>
        <taxon>Eukaryota</taxon>
        <taxon>Metazoa</taxon>
        <taxon>Ecdysozoa</taxon>
        <taxon>Arthropoda</taxon>
        <taxon>Hexapoda</taxon>
        <taxon>Insecta</taxon>
        <taxon>Pterygota</taxon>
        <taxon>Neoptera</taxon>
        <taxon>Endopterygota</taxon>
        <taxon>Coleoptera</taxon>
        <taxon>Polyphaga</taxon>
        <taxon>Cucujiformia</taxon>
        <taxon>Curculionidae</taxon>
        <taxon>Dryophthorinae</taxon>
        <taxon>Rhynchophorus</taxon>
    </lineage>
</organism>
<evidence type="ECO:0000313" key="3">
    <source>
        <dbReference type="Proteomes" id="UP000625711"/>
    </source>
</evidence>
<keyword evidence="3" id="KW-1185">Reference proteome</keyword>
<gene>
    <name evidence="2" type="ORF">GWI33_003215</name>
</gene>
<dbReference type="Proteomes" id="UP000625711">
    <property type="component" value="Unassembled WGS sequence"/>
</dbReference>
<feature type="region of interest" description="Disordered" evidence="1">
    <location>
        <begin position="1"/>
        <end position="28"/>
    </location>
</feature>
<dbReference type="AlphaFoldDB" id="A0A834MN34"/>
<feature type="compositionally biased region" description="Polar residues" evidence="1">
    <location>
        <begin position="18"/>
        <end position="28"/>
    </location>
</feature>
<evidence type="ECO:0000313" key="2">
    <source>
        <dbReference type="EMBL" id="KAF7286950.1"/>
    </source>
</evidence>
<sequence>MIHLIFSASDNPDHPKSSHQYQPSFSLPSASTGTVKVQIETATRNQQSLIIVTIPERLIHVLYHSTRTNEPKPPPVTSAKINRVPREVYLGSERADATIS</sequence>